<keyword evidence="5" id="KW-0520">NAD</keyword>
<evidence type="ECO:0000256" key="11">
    <source>
        <dbReference type="SAM" id="MobiDB-lite"/>
    </source>
</evidence>
<evidence type="ECO:0000256" key="1">
    <source>
        <dbReference type="ARBA" id="ARBA00004786"/>
    </source>
</evidence>
<keyword evidence="14" id="KW-1185">Reference proteome</keyword>
<dbReference type="Gene3D" id="3.40.309.10">
    <property type="entry name" value="Aldehyde Dehydrogenase, Chain A, domain 2"/>
    <property type="match status" value="1"/>
</dbReference>
<dbReference type="InterPro" id="IPR015590">
    <property type="entry name" value="Aldehyde_DH_dom"/>
</dbReference>
<dbReference type="EMBL" id="SWMS01000037">
    <property type="protein sequence ID" value="TKG60453.1"/>
    <property type="molecule type" value="Genomic_DNA"/>
</dbReference>
<dbReference type="SUPFAM" id="SSF53720">
    <property type="entry name" value="ALDH-like"/>
    <property type="match status" value="1"/>
</dbReference>
<dbReference type="InterPro" id="IPR029510">
    <property type="entry name" value="Ald_DH_CS_GLU"/>
</dbReference>
<dbReference type="InterPro" id="IPR005931">
    <property type="entry name" value="P5CDH/ALDH4A1"/>
</dbReference>
<name>A0ABY2RTW0_9PSEU</name>
<feature type="domain" description="Aldehyde dehydrogenase" evidence="12">
    <location>
        <begin position="56"/>
        <end position="513"/>
    </location>
</feature>
<evidence type="ECO:0000313" key="13">
    <source>
        <dbReference type="EMBL" id="TKG60453.1"/>
    </source>
</evidence>
<dbReference type="RefSeq" id="WP_137097260.1">
    <property type="nucleotide sequence ID" value="NZ_SWMS01000037.1"/>
</dbReference>
<proteinExistence type="inferred from homology"/>
<dbReference type="NCBIfam" id="TIGR01236">
    <property type="entry name" value="D1pyr5carbox1"/>
    <property type="match status" value="1"/>
</dbReference>
<evidence type="ECO:0000256" key="6">
    <source>
        <dbReference type="ARBA" id="ARBA00023062"/>
    </source>
</evidence>
<organism evidence="13 14">
    <name type="scientific">Prauserella endophytica</name>
    <dbReference type="NCBI Taxonomy" id="1592324"/>
    <lineage>
        <taxon>Bacteria</taxon>
        <taxon>Bacillati</taxon>
        <taxon>Actinomycetota</taxon>
        <taxon>Actinomycetes</taxon>
        <taxon>Pseudonocardiales</taxon>
        <taxon>Pseudonocardiaceae</taxon>
        <taxon>Prauserella</taxon>
        <taxon>Prauserella coralliicola group</taxon>
    </lineage>
</organism>
<keyword evidence="4 10" id="KW-0560">Oxidoreductase</keyword>
<dbReference type="EC" id="1.2.1.88" evidence="3"/>
<dbReference type="PANTHER" id="PTHR42862">
    <property type="entry name" value="DELTA-1-PYRROLINE-5-CARBOXYLATE DEHYDROGENASE 1, ISOFORM A-RELATED"/>
    <property type="match status" value="1"/>
</dbReference>
<evidence type="ECO:0000313" key="14">
    <source>
        <dbReference type="Proteomes" id="UP000309992"/>
    </source>
</evidence>
<evidence type="ECO:0000259" key="12">
    <source>
        <dbReference type="Pfam" id="PF00171"/>
    </source>
</evidence>
<evidence type="ECO:0000256" key="7">
    <source>
        <dbReference type="ARBA" id="ARBA00032259"/>
    </source>
</evidence>
<comment type="pathway">
    <text evidence="1">Amino-acid degradation; L-proline degradation into L-glutamate; L-glutamate from L-proline: step 2/2.</text>
</comment>
<dbReference type="PANTHER" id="PTHR42862:SF1">
    <property type="entry name" value="DELTA-1-PYRROLINE-5-CARBOXYLATE DEHYDROGENASE 2, ISOFORM A-RELATED"/>
    <property type="match status" value="1"/>
</dbReference>
<gene>
    <name evidence="13" type="primary">pruA</name>
    <name evidence="13" type="ORF">FCN18_35390</name>
</gene>
<dbReference type="CDD" id="cd07123">
    <property type="entry name" value="ALDH_F4-17_P5CDH"/>
    <property type="match status" value="1"/>
</dbReference>
<evidence type="ECO:0000256" key="8">
    <source>
        <dbReference type="ARBA" id="ARBA00048142"/>
    </source>
</evidence>
<dbReference type="PROSITE" id="PS00070">
    <property type="entry name" value="ALDEHYDE_DEHYDR_CYS"/>
    <property type="match status" value="1"/>
</dbReference>
<dbReference type="Gene3D" id="3.40.605.10">
    <property type="entry name" value="Aldehyde Dehydrogenase, Chain A, domain 1"/>
    <property type="match status" value="1"/>
</dbReference>
<dbReference type="InterPro" id="IPR016161">
    <property type="entry name" value="Ald_DH/histidinol_DH"/>
</dbReference>
<dbReference type="GO" id="GO:0003842">
    <property type="term" value="F:L-glutamate gamma-semialdehyde dehydrogenase activity"/>
    <property type="evidence" value="ECO:0007669"/>
    <property type="project" value="UniProtKB-EC"/>
</dbReference>
<protein>
    <recommendedName>
        <fullName evidence="7">L-glutamate gamma-semialdehyde dehydrogenase</fullName>
        <ecNumber evidence="3">1.2.1.88</ecNumber>
    </recommendedName>
    <alternativeName>
        <fullName evidence="7">L-glutamate gamma-semialdehyde dehydrogenase</fullName>
    </alternativeName>
</protein>
<evidence type="ECO:0000256" key="10">
    <source>
        <dbReference type="RuleBase" id="RU003345"/>
    </source>
</evidence>
<accession>A0ABY2RTW0</accession>
<evidence type="ECO:0000256" key="5">
    <source>
        <dbReference type="ARBA" id="ARBA00023027"/>
    </source>
</evidence>
<reference evidence="13 14" key="1">
    <citation type="journal article" date="2015" name="Antonie Van Leeuwenhoek">
        <title>Prauserella endophytica sp. nov., an endophytic actinobacterium isolated from Tamarix taklamakanensis.</title>
        <authorList>
            <person name="Liu J.M."/>
            <person name="Habden X."/>
            <person name="Guo L."/>
            <person name="Tuo L."/>
            <person name="Jiang Z.K."/>
            <person name="Liu S.W."/>
            <person name="Liu X.F."/>
            <person name="Chen L."/>
            <person name="Li R.F."/>
            <person name="Zhang Y.Q."/>
            <person name="Sun C.H."/>
        </authorList>
    </citation>
    <scope>NUCLEOTIDE SEQUENCE [LARGE SCALE GENOMIC DNA]</scope>
    <source>
        <strain evidence="13 14">CGMCC 4.7182</strain>
    </source>
</reference>
<evidence type="ECO:0000256" key="9">
    <source>
        <dbReference type="PROSITE-ProRule" id="PRU10007"/>
    </source>
</evidence>
<evidence type="ECO:0000256" key="4">
    <source>
        <dbReference type="ARBA" id="ARBA00023002"/>
    </source>
</evidence>
<dbReference type="InterPro" id="IPR016163">
    <property type="entry name" value="Ald_DH_C"/>
</dbReference>
<dbReference type="InterPro" id="IPR016160">
    <property type="entry name" value="Ald_DH_CS_CYS"/>
</dbReference>
<dbReference type="InterPro" id="IPR050485">
    <property type="entry name" value="Proline_metab_enzyme"/>
</dbReference>
<comment type="similarity">
    <text evidence="2 10">Belongs to the aldehyde dehydrogenase family.</text>
</comment>
<dbReference type="PROSITE" id="PS00687">
    <property type="entry name" value="ALDEHYDE_DEHYDR_GLU"/>
    <property type="match status" value="1"/>
</dbReference>
<comment type="catalytic activity">
    <reaction evidence="8">
        <text>L-glutamate 5-semialdehyde + NAD(+) + H2O = L-glutamate + NADH + 2 H(+)</text>
        <dbReference type="Rhea" id="RHEA:30235"/>
        <dbReference type="ChEBI" id="CHEBI:15377"/>
        <dbReference type="ChEBI" id="CHEBI:15378"/>
        <dbReference type="ChEBI" id="CHEBI:29985"/>
        <dbReference type="ChEBI" id="CHEBI:57540"/>
        <dbReference type="ChEBI" id="CHEBI:57945"/>
        <dbReference type="ChEBI" id="CHEBI:58066"/>
        <dbReference type="EC" id="1.2.1.88"/>
    </reaction>
</comment>
<dbReference type="Proteomes" id="UP000309992">
    <property type="component" value="Unassembled WGS sequence"/>
</dbReference>
<comment type="caution">
    <text evidence="13">The sequence shown here is derived from an EMBL/GenBank/DDBJ whole genome shotgun (WGS) entry which is preliminary data.</text>
</comment>
<feature type="region of interest" description="Disordered" evidence="11">
    <location>
        <begin position="1"/>
        <end position="27"/>
    </location>
</feature>
<sequence>MDAVTSVPVPKNEPVRTYAPGTEERSSLQRRLAELKGDKHELTQTIGGRRALAGGEPFDVVQPHDHGHVLGVSAQATPEDVSEAVRAAKAAAPEWRELPFDERAAVFLRAGDLLAGPYRDTINAATMLGQSKSVQQAEIDAACELIDFLRFNVSYARRILAEQPNSVPGAWNRMEYRPLDGFVVAITPFNFTAIAGNLPSSPALMGNTVVWKPTPSQQLAAHFTMQVFEEAGLPPGVINLVTGDGHAVSDVALADPGFAGLHFTGSTATFKLLWRKIAENLDGYASYPRIVGETGGKDFVVAHSSADPDKLVPALVRGAFEYQGQKCSAASRAYLPRSLWEGGVRERLADVTKSVKYGDISDFSLFGGAVINAKAFAKHRELLSRVDGDSALEVLVGGGCDDQIGYFVEPTVLLTDDPAHEVLSTEYFGPILAVYVYPDGEYERVLELVDTSAPYALTGAVFADDRAAIQQAHRALRFTAGNFYVNDKPTGSIVGQQPFGGSRASGTNDKAGSMFNLLRWTSPRSIKETFDAPTSIAYPHME</sequence>
<evidence type="ECO:0000256" key="2">
    <source>
        <dbReference type="ARBA" id="ARBA00009986"/>
    </source>
</evidence>
<evidence type="ECO:0000256" key="3">
    <source>
        <dbReference type="ARBA" id="ARBA00012884"/>
    </source>
</evidence>
<dbReference type="InterPro" id="IPR016162">
    <property type="entry name" value="Ald_DH_N"/>
</dbReference>
<dbReference type="Pfam" id="PF00171">
    <property type="entry name" value="Aldedh"/>
    <property type="match status" value="1"/>
</dbReference>
<feature type="active site" evidence="9">
    <location>
        <position position="293"/>
    </location>
</feature>
<keyword evidence="6" id="KW-0642">Proline metabolism</keyword>